<dbReference type="InterPro" id="IPR008965">
    <property type="entry name" value="CBM2/CBM3_carb-bd_dom_sf"/>
</dbReference>
<evidence type="ECO:0000256" key="8">
    <source>
        <dbReference type="ARBA" id="ARBA00023326"/>
    </source>
</evidence>
<dbReference type="Gene3D" id="3.20.20.80">
    <property type="entry name" value="Glycosidases"/>
    <property type="match status" value="1"/>
</dbReference>
<evidence type="ECO:0000256" key="5">
    <source>
        <dbReference type="ARBA" id="ARBA00022801"/>
    </source>
</evidence>
<reference evidence="14" key="1">
    <citation type="journal article" date="2014" name="Int. J. Syst. Evol. Microbiol.">
        <title>Complete genome sequence of Corynebacterium casei LMG S-19264T (=DSM 44701T), isolated from a smear-ripened cheese.</title>
        <authorList>
            <consortium name="US DOE Joint Genome Institute (JGI-PGF)"/>
            <person name="Walter F."/>
            <person name="Albersmeier A."/>
            <person name="Kalinowski J."/>
            <person name="Ruckert C."/>
        </authorList>
    </citation>
    <scope>NUCLEOTIDE SEQUENCE</scope>
    <source>
        <strain evidence="14">JCM 4646</strain>
    </source>
</reference>
<comment type="caution">
    <text evidence="14">The sequence shown here is derived from an EMBL/GenBank/DDBJ whole genome shotgun (WGS) entry which is preliminary data.</text>
</comment>
<keyword evidence="8 10" id="KW-0624">Polysaccharide degradation</keyword>
<evidence type="ECO:0000256" key="2">
    <source>
        <dbReference type="ARBA" id="ARBA00007495"/>
    </source>
</evidence>
<feature type="active site" description="Nucleophile" evidence="9">
    <location>
        <position position="306"/>
    </location>
</feature>
<dbReference type="GO" id="GO:0045493">
    <property type="term" value="P:xylan catabolic process"/>
    <property type="evidence" value="ECO:0007669"/>
    <property type="project" value="UniProtKB-KW"/>
</dbReference>
<evidence type="ECO:0000256" key="6">
    <source>
        <dbReference type="ARBA" id="ARBA00023277"/>
    </source>
</evidence>
<keyword evidence="15" id="KW-1185">Reference proteome</keyword>
<evidence type="ECO:0000256" key="9">
    <source>
        <dbReference type="PROSITE-ProRule" id="PRU10061"/>
    </source>
</evidence>
<dbReference type="AlphaFoldDB" id="A0A919L265"/>
<dbReference type="InterPro" id="IPR001919">
    <property type="entry name" value="CBD2"/>
</dbReference>
<dbReference type="PROSITE" id="PS00561">
    <property type="entry name" value="CBM2_A"/>
    <property type="match status" value="1"/>
</dbReference>
<organism evidence="14 15">
    <name type="scientific">Kitasatospora indigofera</name>
    <dbReference type="NCBI Taxonomy" id="67307"/>
    <lineage>
        <taxon>Bacteria</taxon>
        <taxon>Bacillati</taxon>
        <taxon>Actinomycetota</taxon>
        <taxon>Actinomycetes</taxon>
        <taxon>Kitasatosporales</taxon>
        <taxon>Streptomycetaceae</taxon>
        <taxon>Kitasatospora</taxon>
    </lineage>
</organism>
<dbReference type="EC" id="3.2.1.8" evidence="10"/>
<comment type="similarity">
    <text evidence="2 10">Belongs to the glycosyl hydrolase 10 (cellulase F) family.</text>
</comment>
<dbReference type="Proteomes" id="UP000617734">
    <property type="component" value="Unassembled WGS sequence"/>
</dbReference>
<evidence type="ECO:0000313" key="15">
    <source>
        <dbReference type="Proteomes" id="UP000617734"/>
    </source>
</evidence>
<keyword evidence="5 10" id="KW-0378">Hydrolase</keyword>
<evidence type="ECO:0000259" key="13">
    <source>
        <dbReference type="PROSITE" id="PS51760"/>
    </source>
</evidence>
<evidence type="ECO:0000259" key="12">
    <source>
        <dbReference type="PROSITE" id="PS51173"/>
    </source>
</evidence>
<gene>
    <name evidence="14" type="ORF">GCM10018781_63220</name>
</gene>
<dbReference type="SMART" id="SM00633">
    <property type="entry name" value="Glyco_10"/>
    <property type="match status" value="1"/>
</dbReference>
<sequence length="527" mass="54416">MRHPNPGGEPPARTHVRAHTPSPSPSPAPAPARTEPPARAGGLLRRTALAVTALVCTALGAVLLPGAAQAADPPLRDLAAAKGVYIGNAVAGGKLSGNAQYAALAGGQFNSLTPENAMKWGSVEPTRGSFNWAEADQIVAFAQAHNQQVRGHTLVWHSQNPNWLTNGGFGATELRGILQQHIATEVGRYQGKIYAWDVLNELFNEDGTFRSSPWYGTLGAGFVADSLTWAHQADPAAKLYINDYNVEGLGTKSDALYNLVRSLKAQGAPIDGVGFQAHFVLGQVPSTLQANLQRFADLGVDVAVTELDVRMQTPATEAKLAQQATDYSTVVKACLAVARCKGVTGWDISDADSWVPSVFSGYGAATLYDESYQPKPAVRAVATALGGTVSPSPTNSPSPTASSPASPSPSPTATATPTSTSTSSPPPGGTGCTAAYAVPNQWNTGFSGSVTVSCPAGASLSSWHLDWNFTAGQQLTQAWSGVCTQSGAHVSCSNAAWNGTVGPGGSVTLGFNGTWSGSNPAPVVTLS</sequence>
<dbReference type="InterPro" id="IPR018366">
    <property type="entry name" value="CBM2_CS"/>
</dbReference>
<evidence type="ECO:0000256" key="10">
    <source>
        <dbReference type="RuleBase" id="RU361174"/>
    </source>
</evidence>
<dbReference type="PROSITE" id="PS51173">
    <property type="entry name" value="CBM2"/>
    <property type="match status" value="1"/>
</dbReference>
<dbReference type="SUPFAM" id="SSF49384">
    <property type="entry name" value="Carbohydrate-binding domain"/>
    <property type="match status" value="1"/>
</dbReference>
<protein>
    <recommendedName>
        <fullName evidence="10">Beta-xylanase</fullName>
        <ecNumber evidence="10">3.2.1.8</ecNumber>
    </recommendedName>
</protein>
<feature type="compositionally biased region" description="Low complexity" evidence="11">
    <location>
        <begin position="390"/>
        <end position="423"/>
    </location>
</feature>
<feature type="domain" description="GH10" evidence="13">
    <location>
        <begin position="69"/>
        <end position="384"/>
    </location>
</feature>
<feature type="region of interest" description="Disordered" evidence="11">
    <location>
        <begin position="1"/>
        <end position="38"/>
    </location>
</feature>
<keyword evidence="6 10" id="KW-0119">Carbohydrate metabolism</keyword>
<dbReference type="EMBL" id="BNBO01000051">
    <property type="protein sequence ID" value="GHH81178.1"/>
    <property type="molecule type" value="Genomic_DNA"/>
</dbReference>
<dbReference type="Pfam" id="PF00331">
    <property type="entry name" value="Glyco_hydro_10"/>
    <property type="match status" value="1"/>
</dbReference>
<dbReference type="GO" id="GO:0030247">
    <property type="term" value="F:polysaccharide binding"/>
    <property type="evidence" value="ECO:0007669"/>
    <property type="project" value="UniProtKB-UniRule"/>
</dbReference>
<dbReference type="SMART" id="SM00637">
    <property type="entry name" value="CBD_II"/>
    <property type="match status" value="1"/>
</dbReference>
<proteinExistence type="inferred from homology"/>
<dbReference type="GO" id="GO:0031176">
    <property type="term" value="F:endo-1,4-beta-xylanase activity"/>
    <property type="evidence" value="ECO:0007669"/>
    <property type="project" value="UniProtKB-EC"/>
</dbReference>
<dbReference type="Gene3D" id="2.60.40.290">
    <property type="match status" value="1"/>
</dbReference>
<dbReference type="SUPFAM" id="SSF51445">
    <property type="entry name" value="(Trans)glycosidases"/>
    <property type="match status" value="1"/>
</dbReference>
<dbReference type="PROSITE" id="PS51760">
    <property type="entry name" value="GH10_2"/>
    <property type="match status" value="1"/>
</dbReference>
<keyword evidence="3" id="KW-0858">Xylan degradation</keyword>
<evidence type="ECO:0000313" key="14">
    <source>
        <dbReference type="EMBL" id="GHH81178.1"/>
    </source>
</evidence>
<keyword evidence="7 10" id="KW-0326">Glycosidase</keyword>
<reference evidence="14" key="2">
    <citation type="submission" date="2020-09" db="EMBL/GenBank/DDBJ databases">
        <authorList>
            <person name="Sun Q."/>
            <person name="Ohkuma M."/>
        </authorList>
    </citation>
    <scope>NUCLEOTIDE SEQUENCE</scope>
    <source>
        <strain evidence="14">JCM 4646</strain>
    </source>
</reference>
<feature type="domain" description="CBM2" evidence="12">
    <location>
        <begin position="425"/>
        <end position="527"/>
    </location>
</feature>
<accession>A0A919L265</accession>
<dbReference type="PRINTS" id="PR00134">
    <property type="entry name" value="GLHYDRLASE10"/>
</dbReference>
<name>A0A919L265_9ACTN</name>
<dbReference type="PANTHER" id="PTHR31490:SF88">
    <property type="entry name" value="BETA-XYLANASE"/>
    <property type="match status" value="1"/>
</dbReference>
<dbReference type="Pfam" id="PF00553">
    <property type="entry name" value="CBM_2"/>
    <property type="match status" value="1"/>
</dbReference>
<dbReference type="PROSITE" id="PS00591">
    <property type="entry name" value="GH10_1"/>
    <property type="match status" value="1"/>
</dbReference>
<evidence type="ECO:0000256" key="3">
    <source>
        <dbReference type="ARBA" id="ARBA00022651"/>
    </source>
</evidence>
<dbReference type="InterPro" id="IPR012291">
    <property type="entry name" value="CBM2_carb-bd_dom_sf"/>
</dbReference>
<dbReference type="InterPro" id="IPR044846">
    <property type="entry name" value="GH10"/>
</dbReference>
<evidence type="ECO:0000256" key="7">
    <source>
        <dbReference type="ARBA" id="ARBA00023295"/>
    </source>
</evidence>
<evidence type="ECO:0000256" key="4">
    <source>
        <dbReference type="ARBA" id="ARBA00022729"/>
    </source>
</evidence>
<feature type="region of interest" description="Disordered" evidence="11">
    <location>
        <begin position="388"/>
        <end position="428"/>
    </location>
</feature>
<evidence type="ECO:0000256" key="11">
    <source>
        <dbReference type="SAM" id="MobiDB-lite"/>
    </source>
</evidence>
<dbReference type="InterPro" id="IPR031158">
    <property type="entry name" value="GH10_AS"/>
</dbReference>
<dbReference type="InterPro" id="IPR001000">
    <property type="entry name" value="GH10_dom"/>
</dbReference>
<comment type="catalytic activity">
    <reaction evidence="1 10">
        <text>Endohydrolysis of (1-&gt;4)-beta-D-xylosidic linkages in xylans.</text>
        <dbReference type="EC" id="3.2.1.8"/>
    </reaction>
</comment>
<dbReference type="InterPro" id="IPR017853">
    <property type="entry name" value="GH"/>
</dbReference>
<dbReference type="PANTHER" id="PTHR31490">
    <property type="entry name" value="GLYCOSYL HYDROLASE"/>
    <property type="match status" value="1"/>
</dbReference>
<keyword evidence="4" id="KW-0732">Signal</keyword>
<evidence type="ECO:0000256" key="1">
    <source>
        <dbReference type="ARBA" id="ARBA00000681"/>
    </source>
</evidence>